<keyword evidence="4" id="KW-0175">Coiled coil</keyword>
<evidence type="ECO:0000313" key="7">
    <source>
        <dbReference type="EMBL" id="KAE8681209.1"/>
    </source>
</evidence>
<dbReference type="Proteomes" id="UP000436088">
    <property type="component" value="Unassembled WGS sequence"/>
</dbReference>
<gene>
    <name evidence="7" type="ORF">F3Y22_tig00111338pilonHSYRG00280</name>
</gene>
<evidence type="ECO:0000256" key="5">
    <source>
        <dbReference type="ARBA" id="ARBA00023089"/>
    </source>
</evidence>
<comment type="caution">
    <text evidence="7">The sequence shown here is derived from an EMBL/GenBank/DDBJ whole genome shotgun (WGS) entry which is preliminary data.</text>
</comment>
<dbReference type="EMBL" id="VEPZ02001313">
    <property type="protein sequence ID" value="KAE8681209.1"/>
    <property type="molecule type" value="Genomic_DNA"/>
</dbReference>
<accession>A0A6A2YPE6</accession>
<proteinExistence type="inferred from homology"/>
<feature type="compositionally biased region" description="Low complexity" evidence="6">
    <location>
        <begin position="19"/>
        <end position="31"/>
    </location>
</feature>
<organism evidence="7 8">
    <name type="scientific">Hibiscus syriacus</name>
    <name type="common">Rose of Sharon</name>
    <dbReference type="NCBI Taxonomy" id="106335"/>
    <lineage>
        <taxon>Eukaryota</taxon>
        <taxon>Viridiplantae</taxon>
        <taxon>Streptophyta</taxon>
        <taxon>Embryophyta</taxon>
        <taxon>Tracheophyta</taxon>
        <taxon>Spermatophyta</taxon>
        <taxon>Magnoliopsida</taxon>
        <taxon>eudicotyledons</taxon>
        <taxon>Gunneridae</taxon>
        <taxon>Pentapetalae</taxon>
        <taxon>rosids</taxon>
        <taxon>malvids</taxon>
        <taxon>Malvales</taxon>
        <taxon>Malvaceae</taxon>
        <taxon>Malvoideae</taxon>
        <taxon>Hibiscus</taxon>
    </lineage>
</organism>
<evidence type="ECO:0000256" key="6">
    <source>
        <dbReference type="SAM" id="MobiDB-lite"/>
    </source>
</evidence>
<evidence type="ECO:0000256" key="3">
    <source>
        <dbReference type="ARBA" id="ARBA00022782"/>
    </source>
</evidence>
<dbReference type="PANTHER" id="PTHR33405">
    <property type="entry name" value="PROTEIN FLX-LIKE 2"/>
    <property type="match status" value="1"/>
</dbReference>
<keyword evidence="3" id="KW-0221">Differentiation</keyword>
<evidence type="ECO:0000256" key="1">
    <source>
        <dbReference type="ARBA" id="ARBA00005405"/>
    </source>
</evidence>
<feature type="region of interest" description="Disordered" evidence="6">
    <location>
        <begin position="1"/>
        <end position="35"/>
    </location>
</feature>
<evidence type="ECO:0000256" key="4">
    <source>
        <dbReference type="ARBA" id="ARBA00023054"/>
    </source>
</evidence>
<keyword evidence="2" id="KW-0217">Developmental protein</keyword>
<dbReference type="GO" id="GO:0030154">
    <property type="term" value="P:cell differentiation"/>
    <property type="evidence" value="ECO:0007669"/>
    <property type="project" value="UniProtKB-KW"/>
</dbReference>
<dbReference type="PANTHER" id="PTHR33405:SF4">
    <property type="entry name" value="PROTEIN FLX-LIKE 2"/>
    <property type="match status" value="1"/>
</dbReference>
<keyword evidence="5" id="KW-0287">Flowering</keyword>
<protein>
    <submittedName>
        <fullName evidence="7">Uncharacterized protein</fullName>
    </submittedName>
</protein>
<sequence length="250" mass="26798">MGSKGRIAPPHPRRPLPGPGLVHPDPFGPGILPQPGPFPPFGLLPPLKIIEQKIAEQHIGPITSERENQMRSLAHKIAKMEAELKASEPVKRAHVDVQQIPAMMAELESLRQKYHHCREVEKLRAELVNTANIGSRTDGACIWQANAVGHCSGATGNNENGAGEGAAVYVGAQSGHTPTRTGYEMSRAATYDIATGTGYDVSRGAGYESHRATIYDVQRGSIYDGQRGANDASRNATYDAPARSFAPPHG</sequence>
<evidence type="ECO:0000256" key="2">
    <source>
        <dbReference type="ARBA" id="ARBA00022473"/>
    </source>
</evidence>
<dbReference type="InterPro" id="IPR040353">
    <property type="entry name" value="FLX/FLX-like"/>
</dbReference>
<keyword evidence="8" id="KW-1185">Reference proteome</keyword>
<feature type="region of interest" description="Disordered" evidence="6">
    <location>
        <begin position="225"/>
        <end position="250"/>
    </location>
</feature>
<name>A0A6A2YPE6_HIBSY</name>
<dbReference type="AlphaFoldDB" id="A0A6A2YPE6"/>
<evidence type="ECO:0000313" key="8">
    <source>
        <dbReference type="Proteomes" id="UP000436088"/>
    </source>
</evidence>
<dbReference type="GO" id="GO:0009908">
    <property type="term" value="P:flower development"/>
    <property type="evidence" value="ECO:0007669"/>
    <property type="project" value="UniProtKB-KW"/>
</dbReference>
<reference evidence="7" key="1">
    <citation type="submission" date="2019-09" db="EMBL/GenBank/DDBJ databases">
        <title>Draft genome information of white flower Hibiscus syriacus.</title>
        <authorList>
            <person name="Kim Y.-M."/>
        </authorList>
    </citation>
    <scope>NUCLEOTIDE SEQUENCE [LARGE SCALE GENOMIC DNA]</scope>
    <source>
        <strain evidence="7">YM2019G1</strain>
    </source>
</reference>
<comment type="similarity">
    <text evidence="1">Belongs to the FLX family.</text>
</comment>